<evidence type="ECO:0000313" key="18">
    <source>
        <dbReference type="EMBL" id="PIK44495.1"/>
    </source>
</evidence>
<gene>
    <name evidence="18" type="ORF">BSL78_18667</name>
</gene>
<evidence type="ECO:0000256" key="3">
    <source>
        <dbReference type="ARBA" id="ARBA00012296"/>
    </source>
</evidence>
<dbReference type="PANTHER" id="PTHR10977">
    <property type="entry name" value="DIPHOSPHOMEVALONATE DECARBOXYLASE"/>
    <property type="match status" value="1"/>
</dbReference>
<evidence type="ECO:0000256" key="1">
    <source>
        <dbReference type="ARBA" id="ARBA00003812"/>
    </source>
</evidence>
<dbReference type="NCBIfam" id="TIGR01240">
    <property type="entry name" value="mevDPdecarb"/>
    <property type="match status" value="1"/>
</dbReference>
<evidence type="ECO:0000256" key="15">
    <source>
        <dbReference type="PIRNR" id="PIRNR015950"/>
    </source>
</evidence>
<protein>
    <recommendedName>
        <fullName evidence="4 15">Diphosphomevalonate decarboxylase</fullName>
        <ecNumber evidence="3 15">4.1.1.33</ecNumber>
    </recommendedName>
</protein>
<name>A0A2G8K954_STIJA</name>
<dbReference type="Pfam" id="PF22700">
    <property type="entry name" value="MVD-like_N"/>
    <property type="match status" value="1"/>
</dbReference>
<evidence type="ECO:0000259" key="16">
    <source>
        <dbReference type="Pfam" id="PF18376"/>
    </source>
</evidence>
<dbReference type="GO" id="GO:0016126">
    <property type="term" value="P:sterol biosynthetic process"/>
    <property type="evidence" value="ECO:0007669"/>
    <property type="project" value="UniProtKB-KW"/>
</dbReference>
<dbReference type="InterPro" id="IPR005935">
    <property type="entry name" value="Mev_decarb"/>
</dbReference>
<accession>A0A2G8K954</accession>
<evidence type="ECO:0000256" key="14">
    <source>
        <dbReference type="ARBA" id="ARBA00048154"/>
    </source>
</evidence>
<evidence type="ECO:0000256" key="4">
    <source>
        <dbReference type="ARBA" id="ARBA00019335"/>
    </source>
</evidence>
<dbReference type="Proteomes" id="UP000230750">
    <property type="component" value="Unassembled WGS sequence"/>
</dbReference>
<dbReference type="OrthoDB" id="10253702at2759"/>
<keyword evidence="5" id="KW-0444">Lipid biosynthesis</keyword>
<dbReference type="EC" id="4.1.1.33" evidence="3 15"/>
<dbReference type="Gene3D" id="3.30.70.890">
    <property type="entry name" value="GHMP kinase, C-terminal domain"/>
    <property type="match status" value="1"/>
</dbReference>
<dbReference type="PIRSF" id="PIRSF015950">
    <property type="entry name" value="Mev_P_decrbx"/>
    <property type="match status" value="1"/>
</dbReference>
<dbReference type="GO" id="GO:0005524">
    <property type="term" value="F:ATP binding"/>
    <property type="evidence" value="ECO:0007669"/>
    <property type="project" value="UniProtKB-UniRule"/>
</dbReference>
<feature type="domain" description="Diphosphomevalonate decarboxylase-like N-terminal" evidence="17">
    <location>
        <begin position="3"/>
        <end position="99"/>
    </location>
</feature>
<evidence type="ECO:0000256" key="13">
    <source>
        <dbReference type="ARBA" id="ARBA00023239"/>
    </source>
</evidence>
<dbReference type="SUPFAM" id="SSF54211">
    <property type="entry name" value="Ribosomal protein S5 domain 2-like"/>
    <property type="match status" value="1"/>
</dbReference>
<comment type="catalytic activity">
    <reaction evidence="14 15">
        <text>(R)-5-diphosphomevalonate + ATP = isopentenyl diphosphate + ADP + phosphate + CO2</text>
        <dbReference type="Rhea" id="RHEA:23732"/>
        <dbReference type="ChEBI" id="CHEBI:16526"/>
        <dbReference type="ChEBI" id="CHEBI:30616"/>
        <dbReference type="ChEBI" id="CHEBI:43474"/>
        <dbReference type="ChEBI" id="CHEBI:57557"/>
        <dbReference type="ChEBI" id="CHEBI:128769"/>
        <dbReference type="ChEBI" id="CHEBI:456216"/>
        <dbReference type="EC" id="4.1.1.33"/>
    </reaction>
</comment>
<organism evidence="18 19">
    <name type="scientific">Stichopus japonicus</name>
    <name type="common">Sea cucumber</name>
    <dbReference type="NCBI Taxonomy" id="307972"/>
    <lineage>
        <taxon>Eukaryota</taxon>
        <taxon>Metazoa</taxon>
        <taxon>Echinodermata</taxon>
        <taxon>Eleutherozoa</taxon>
        <taxon>Echinozoa</taxon>
        <taxon>Holothuroidea</taxon>
        <taxon>Aspidochirotacea</taxon>
        <taxon>Aspidochirotida</taxon>
        <taxon>Stichopodidae</taxon>
        <taxon>Apostichopus</taxon>
    </lineage>
</organism>
<dbReference type="SUPFAM" id="SSF55060">
    <property type="entry name" value="GHMP Kinase, C-terminal domain"/>
    <property type="match status" value="1"/>
</dbReference>
<feature type="domain" description="Mvd1 C-terminal" evidence="16">
    <location>
        <begin position="115"/>
        <end position="302"/>
    </location>
</feature>
<comment type="caution">
    <text evidence="18">The sequence shown here is derived from an EMBL/GenBank/DDBJ whole genome shotgun (WGS) entry which is preliminary data.</text>
</comment>
<evidence type="ECO:0000256" key="11">
    <source>
        <dbReference type="ARBA" id="ARBA00023166"/>
    </source>
</evidence>
<keyword evidence="9" id="KW-0756">Sterol biosynthesis</keyword>
<evidence type="ECO:0000256" key="7">
    <source>
        <dbReference type="ARBA" id="ARBA00022840"/>
    </source>
</evidence>
<comment type="similarity">
    <text evidence="2 15">Belongs to the diphosphomevalonate decarboxylase family.</text>
</comment>
<evidence type="ECO:0000256" key="10">
    <source>
        <dbReference type="ARBA" id="ARBA00023098"/>
    </source>
</evidence>
<evidence type="ECO:0000256" key="8">
    <source>
        <dbReference type="ARBA" id="ARBA00022955"/>
    </source>
</evidence>
<dbReference type="InterPro" id="IPR053859">
    <property type="entry name" value="MVD-like_N"/>
</dbReference>
<evidence type="ECO:0000256" key="5">
    <source>
        <dbReference type="ARBA" id="ARBA00022516"/>
    </source>
</evidence>
<evidence type="ECO:0000259" key="17">
    <source>
        <dbReference type="Pfam" id="PF22700"/>
    </source>
</evidence>
<dbReference type="Gene3D" id="3.30.230.10">
    <property type="match status" value="1"/>
</dbReference>
<dbReference type="InterPro" id="IPR020568">
    <property type="entry name" value="Ribosomal_Su5_D2-typ_SF"/>
</dbReference>
<evidence type="ECO:0000313" key="19">
    <source>
        <dbReference type="Proteomes" id="UP000230750"/>
    </source>
</evidence>
<reference evidence="18 19" key="1">
    <citation type="journal article" date="2017" name="PLoS Biol.">
        <title>The sea cucumber genome provides insights into morphological evolution and visceral regeneration.</title>
        <authorList>
            <person name="Zhang X."/>
            <person name="Sun L."/>
            <person name="Yuan J."/>
            <person name="Sun Y."/>
            <person name="Gao Y."/>
            <person name="Zhang L."/>
            <person name="Li S."/>
            <person name="Dai H."/>
            <person name="Hamel J.F."/>
            <person name="Liu C."/>
            <person name="Yu Y."/>
            <person name="Liu S."/>
            <person name="Lin W."/>
            <person name="Guo K."/>
            <person name="Jin S."/>
            <person name="Xu P."/>
            <person name="Storey K.B."/>
            <person name="Huan P."/>
            <person name="Zhang T."/>
            <person name="Zhou Y."/>
            <person name="Zhang J."/>
            <person name="Lin C."/>
            <person name="Li X."/>
            <person name="Xing L."/>
            <person name="Huo D."/>
            <person name="Sun M."/>
            <person name="Wang L."/>
            <person name="Mercier A."/>
            <person name="Li F."/>
            <person name="Yang H."/>
            <person name="Xiang J."/>
        </authorList>
    </citation>
    <scope>NUCLEOTIDE SEQUENCE [LARGE SCALE GENOMIC DNA]</scope>
    <source>
        <strain evidence="18">Shaxun</strain>
        <tissue evidence="18">Muscle</tissue>
    </source>
</reference>
<keyword evidence="12" id="KW-0753">Steroid metabolism</keyword>
<keyword evidence="10 15" id="KW-0443">Lipid metabolism</keyword>
<evidence type="ECO:0000256" key="9">
    <source>
        <dbReference type="ARBA" id="ARBA00023011"/>
    </source>
</evidence>
<dbReference type="InterPro" id="IPR029765">
    <property type="entry name" value="Mev_diP_decarb"/>
</dbReference>
<dbReference type="GO" id="GO:0019287">
    <property type="term" value="P:isopentenyl diphosphate biosynthetic process, mevalonate pathway"/>
    <property type="evidence" value="ECO:0007669"/>
    <property type="project" value="InterPro"/>
</dbReference>
<dbReference type="AlphaFoldDB" id="A0A2G8K954"/>
<comment type="function">
    <text evidence="1">Catalyzes the ATP dependent decarboxylation of (R)-5-diphosphomevalonate to form isopentenyl diphosphate (IPP). Functions in the mevalonate (MVA) pathway leading to isopentenyl diphosphate (IPP), a key precursor for the biosynthesis of isoprenoids and sterol synthesis.</text>
</comment>
<evidence type="ECO:0000256" key="6">
    <source>
        <dbReference type="ARBA" id="ARBA00022741"/>
    </source>
</evidence>
<keyword evidence="8" id="KW-0752">Steroid biosynthesis</keyword>
<evidence type="ECO:0000256" key="12">
    <source>
        <dbReference type="ARBA" id="ARBA00023221"/>
    </source>
</evidence>
<dbReference type="InterPro" id="IPR036554">
    <property type="entry name" value="GHMP_kinase_C_sf"/>
</dbReference>
<keyword evidence="13 15" id="KW-0456">Lyase</keyword>
<keyword evidence="6 15" id="KW-0547">Nucleotide-binding</keyword>
<dbReference type="GO" id="GO:0005829">
    <property type="term" value="C:cytosol"/>
    <property type="evidence" value="ECO:0007669"/>
    <property type="project" value="InterPro"/>
</dbReference>
<dbReference type="GO" id="GO:0004163">
    <property type="term" value="F:diphosphomevalonate decarboxylase activity"/>
    <property type="evidence" value="ECO:0007669"/>
    <property type="project" value="UniProtKB-EC"/>
</dbReference>
<evidence type="ECO:0000256" key="2">
    <source>
        <dbReference type="ARBA" id="ARBA00008831"/>
    </source>
</evidence>
<dbReference type="InterPro" id="IPR014721">
    <property type="entry name" value="Ribsml_uS5_D2-typ_fold_subgr"/>
</dbReference>
<dbReference type="Pfam" id="PF18376">
    <property type="entry name" value="MDD_C"/>
    <property type="match status" value="1"/>
</dbReference>
<keyword evidence="7 15" id="KW-0067">ATP-binding</keyword>
<dbReference type="STRING" id="307972.A0A2G8K954"/>
<sequence length="320" mass="35198">MDNPRLQTVLRKVKERASNKSELKDCHIHVCSENNFPTAAGLASSAAGYACLVSALTKLFNVQGNVTDIARLGSGSACRSLDGGFVEWTMGEKDSGEDSTGKQIVTEDHWPEMRIIILVVSGKKKAIGSSKGMLRSTQTSPFLKHRADKVVPDNMKKMQAAIKSKDFPAFAEVTMKESNQLHSVCQDTYPPISYMNDTSWSIVRLVHAYNEYKGQIKVAYTFDAGPNAVLYLLKESVSEVLAFINHVFPPPNNQEKHLYFKGLPSESNHEVTKATLNSVLSMEPQQNAVKYIIHTKVGPGAQEITNEAASLLDENGLPKL</sequence>
<dbReference type="PANTHER" id="PTHR10977:SF3">
    <property type="entry name" value="DIPHOSPHOMEVALONATE DECARBOXYLASE"/>
    <property type="match status" value="1"/>
</dbReference>
<dbReference type="FunFam" id="3.30.70.890:FF:000005">
    <property type="entry name" value="Diphosphomevalonate decarboxylase"/>
    <property type="match status" value="1"/>
</dbReference>
<dbReference type="InterPro" id="IPR041431">
    <property type="entry name" value="Mvd1_C"/>
</dbReference>
<proteinExistence type="inferred from homology"/>
<keyword evidence="11" id="KW-1207">Sterol metabolism</keyword>
<dbReference type="EMBL" id="MRZV01000774">
    <property type="protein sequence ID" value="PIK44495.1"/>
    <property type="molecule type" value="Genomic_DNA"/>
</dbReference>
<keyword evidence="19" id="KW-1185">Reference proteome</keyword>